<evidence type="ECO:0000313" key="2">
    <source>
        <dbReference type="EMBL" id="KAJ5490741.1"/>
    </source>
</evidence>
<proteinExistence type="predicted"/>
<sequence length="198" mass="20941">MSTLNNADSVTNQGAFKPSVAPEAPLTQKGHQVGRKVNEADQRSEFHMEKHPLGTAPAGNSYSANAQGEVGSQADNPAVMPSDDKEGVYTSAADTMTGSTSADLHTGMGKPISGQTSSELAHDGAHGRKKQGSGLEGVGSSMDDRSIERDMPNQRGLEREQNVSGQRGNKADRSAADMRPESAETVAAEWKYEPSTKR</sequence>
<dbReference type="GeneID" id="81622160"/>
<dbReference type="Proteomes" id="UP001148312">
    <property type="component" value="Unassembled WGS sequence"/>
</dbReference>
<organism evidence="2 3">
    <name type="scientific">Penicillium diatomitis</name>
    <dbReference type="NCBI Taxonomy" id="2819901"/>
    <lineage>
        <taxon>Eukaryota</taxon>
        <taxon>Fungi</taxon>
        <taxon>Dikarya</taxon>
        <taxon>Ascomycota</taxon>
        <taxon>Pezizomycotina</taxon>
        <taxon>Eurotiomycetes</taxon>
        <taxon>Eurotiomycetidae</taxon>
        <taxon>Eurotiales</taxon>
        <taxon>Aspergillaceae</taxon>
        <taxon>Penicillium</taxon>
    </lineage>
</organism>
<dbReference type="RefSeq" id="XP_056791870.1">
    <property type="nucleotide sequence ID" value="XM_056931911.1"/>
</dbReference>
<accession>A0A9W9XEP7</accession>
<dbReference type="AlphaFoldDB" id="A0A9W9XEP7"/>
<feature type="compositionally biased region" description="Basic and acidic residues" evidence="1">
    <location>
        <begin position="36"/>
        <end position="52"/>
    </location>
</feature>
<keyword evidence="3" id="KW-1185">Reference proteome</keyword>
<name>A0A9W9XEP7_9EURO</name>
<reference evidence="2" key="1">
    <citation type="submission" date="2022-12" db="EMBL/GenBank/DDBJ databases">
        <authorList>
            <person name="Petersen C."/>
        </authorList>
    </citation>
    <scope>NUCLEOTIDE SEQUENCE</scope>
    <source>
        <strain evidence="2">IBT 30728</strain>
    </source>
</reference>
<feature type="compositionally biased region" description="Polar residues" evidence="1">
    <location>
        <begin position="92"/>
        <end position="103"/>
    </location>
</feature>
<feature type="compositionally biased region" description="Polar residues" evidence="1">
    <location>
        <begin position="1"/>
        <end position="14"/>
    </location>
</feature>
<evidence type="ECO:0000313" key="3">
    <source>
        <dbReference type="Proteomes" id="UP001148312"/>
    </source>
</evidence>
<evidence type="ECO:0000256" key="1">
    <source>
        <dbReference type="SAM" id="MobiDB-lite"/>
    </source>
</evidence>
<dbReference type="EMBL" id="JAPWDQ010000003">
    <property type="protein sequence ID" value="KAJ5490741.1"/>
    <property type="molecule type" value="Genomic_DNA"/>
</dbReference>
<protein>
    <submittedName>
        <fullName evidence="2">Uncharacterized protein</fullName>
    </submittedName>
</protein>
<gene>
    <name evidence="2" type="ORF">N7539_002308</name>
</gene>
<comment type="caution">
    <text evidence="2">The sequence shown here is derived from an EMBL/GenBank/DDBJ whole genome shotgun (WGS) entry which is preliminary data.</text>
</comment>
<feature type="compositionally biased region" description="Basic and acidic residues" evidence="1">
    <location>
        <begin position="169"/>
        <end position="182"/>
    </location>
</feature>
<feature type="compositionally biased region" description="Basic and acidic residues" evidence="1">
    <location>
        <begin position="142"/>
        <end position="161"/>
    </location>
</feature>
<reference evidence="2" key="2">
    <citation type="journal article" date="2023" name="IMA Fungus">
        <title>Comparative genomic study of the Penicillium genus elucidates a diverse pangenome and 15 lateral gene transfer events.</title>
        <authorList>
            <person name="Petersen C."/>
            <person name="Sorensen T."/>
            <person name="Nielsen M.R."/>
            <person name="Sondergaard T.E."/>
            <person name="Sorensen J.L."/>
            <person name="Fitzpatrick D.A."/>
            <person name="Frisvad J.C."/>
            <person name="Nielsen K.L."/>
        </authorList>
    </citation>
    <scope>NUCLEOTIDE SEQUENCE</scope>
    <source>
        <strain evidence="2">IBT 30728</strain>
    </source>
</reference>
<feature type="region of interest" description="Disordered" evidence="1">
    <location>
        <begin position="1"/>
        <end position="198"/>
    </location>
</feature>